<sequence>METISQKTAQQIVDTVKSICGFDINFINAEGIVLASTAPGRIGSFHEAGRRAILAGDTIEVKDDGLFYGARRGVNLPVFYHGAIIAAIGITGEVDAVRGYGALARRITDMLLRERDLYVQGSQRQSSLHYIIDSLAKGIPITQAWLDAFLEEYRIDRSDLYRTLVIRLDTRYNPGNLPLIQQRVSGVLERAGSPLYAFFYPGEYVLFFKDRQLSKLLPLFKALGEELKDILRIGVGSPRSILQQSLSYQDAVTAAESLADGRFLASYEELDLDLILSGCPADARSRFLQKTIAVLSPEDQALLAAYFEEDQSLVRTCRRLFLHKNTLQYRLGRIRRLCGYDPRSFREGAVLYMALRAAGTADTNRMENADKAGQPPQ</sequence>
<name>A0A9D2MZS6_9FIRM</name>
<dbReference type="Pfam" id="PF13556">
    <property type="entry name" value="HTH_30"/>
    <property type="match status" value="1"/>
</dbReference>
<proteinExistence type="inferred from homology"/>
<evidence type="ECO:0000313" key="6">
    <source>
        <dbReference type="Proteomes" id="UP000823910"/>
    </source>
</evidence>
<reference evidence="5" key="2">
    <citation type="submission" date="2021-04" db="EMBL/GenBank/DDBJ databases">
        <authorList>
            <person name="Gilroy R."/>
        </authorList>
    </citation>
    <scope>NUCLEOTIDE SEQUENCE</scope>
    <source>
        <strain evidence="5">CHK180-15479</strain>
    </source>
</reference>
<dbReference type="Pfam" id="PF17853">
    <property type="entry name" value="GGDEF_2"/>
    <property type="match status" value="1"/>
</dbReference>
<protein>
    <submittedName>
        <fullName evidence="5">Helix-turn-helix domain-containing protein</fullName>
    </submittedName>
</protein>
<comment type="similarity">
    <text evidence="1">Belongs to the CdaR family.</text>
</comment>
<dbReference type="InterPro" id="IPR041522">
    <property type="entry name" value="CdaR_GGDEF"/>
</dbReference>
<feature type="domain" description="CdaR GGDEF-like" evidence="4">
    <location>
        <begin position="150"/>
        <end position="256"/>
    </location>
</feature>
<accession>A0A9D2MZS6</accession>
<evidence type="ECO:0000259" key="2">
    <source>
        <dbReference type="Pfam" id="PF05651"/>
    </source>
</evidence>
<feature type="domain" description="PucR C-terminal helix-turn-helix" evidence="3">
    <location>
        <begin position="302"/>
        <end position="357"/>
    </location>
</feature>
<evidence type="ECO:0000313" key="5">
    <source>
        <dbReference type="EMBL" id="HJC05554.1"/>
    </source>
</evidence>
<evidence type="ECO:0000256" key="1">
    <source>
        <dbReference type="ARBA" id="ARBA00006754"/>
    </source>
</evidence>
<dbReference type="PANTHER" id="PTHR33744:SF15">
    <property type="entry name" value="CARBOHYDRATE DIACID REGULATOR"/>
    <property type="match status" value="1"/>
</dbReference>
<dbReference type="EMBL" id="DWWT01000022">
    <property type="protein sequence ID" value="HJC05554.1"/>
    <property type="molecule type" value="Genomic_DNA"/>
</dbReference>
<evidence type="ECO:0000259" key="3">
    <source>
        <dbReference type="Pfam" id="PF13556"/>
    </source>
</evidence>
<reference evidence="5" key="1">
    <citation type="journal article" date="2021" name="PeerJ">
        <title>Extensive microbial diversity within the chicken gut microbiome revealed by metagenomics and culture.</title>
        <authorList>
            <person name="Gilroy R."/>
            <person name="Ravi A."/>
            <person name="Getino M."/>
            <person name="Pursley I."/>
            <person name="Horton D.L."/>
            <person name="Alikhan N.F."/>
            <person name="Baker D."/>
            <person name="Gharbi K."/>
            <person name="Hall N."/>
            <person name="Watson M."/>
            <person name="Adriaenssens E.M."/>
            <person name="Foster-Nyarko E."/>
            <person name="Jarju S."/>
            <person name="Secka A."/>
            <person name="Antonio M."/>
            <person name="Oren A."/>
            <person name="Chaudhuri R.R."/>
            <person name="La Ragione R."/>
            <person name="Hildebrand F."/>
            <person name="Pallen M.J."/>
        </authorList>
    </citation>
    <scope>NUCLEOTIDE SEQUENCE</scope>
    <source>
        <strain evidence="5">CHK180-15479</strain>
    </source>
</reference>
<dbReference type="Pfam" id="PF05651">
    <property type="entry name" value="Diacid_rec"/>
    <property type="match status" value="1"/>
</dbReference>
<dbReference type="InterPro" id="IPR025736">
    <property type="entry name" value="PucR_C-HTH_dom"/>
</dbReference>
<evidence type="ECO:0000259" key="4">
    <source>
        <dbReference type="Pfam" id="PF17853"/>
    </source>
</evidence>
<gene>
    <name evidence="5" type="ORF">H9704_05290</name>
</gene>
<dbReference type="PANTHER" id="PTHR33744">
    <property type="entry name" value="CARBOHYDRATE DIACID REGULATOR"/>
    <property type="match status" value="1"/>
</dbReference>
<dbReference type="Gene3D" id="1.10.10.2840">
    <property type="entry name" value="PucR C-terminal helix-turn-helix domain"/>
    <property type="match status" value="1"/>
</dbReference>
<organism evidence="5 6">
    <name type="scientific">Candidatus Enterocloster excrementipullorum</name>
    <dbReference type="NCBI Taxonomy" id="2838559"/>
    <lineage>
        <taxon>Bacteria</taxon>
        <taxon>Bacillati</taxon>
        <taxon>Bacillota</taxon>
        <taxon>Clostridia</taxon>
        <taxon>Lachnospirales</taxon>
        <taxon>Lachnospiraceae</taxon>
        <taxon>Enterocloster</taxon>
    </lineage>
</organism>
<dbReference type="AlphaFoldDB" id="A0A9D2MZS6"/>
<dbReference type="InterPro" id="IPR008599">
    <property type="entry name" value="Diacid_rec"/>
</dbReference>
<comment type="caution">
    <text evidence="5">The sequence shown here is derived from an EMBL/GenBank/DDBJ whole genome shotgun (WGS) entry which is preliminary data.</text>
</comment>
<dbReference type="Proteomes" id="UP000823910">
    <property type="component" value="Unassembled WGS sequence"/>
</dbReference>
<feature type="domain" description="Putative sugar diacid recognition" evidence="2">
    <location>
        <begin position="5"/>
        <end position="132"/>
    </location>
</feature>
<dbReference type="InterPro" id="IPR042070">
    <property type="entry name" value="PucR_C-HTH_sf"/>
</dbReference>
<dbReference type="InterPro" id="IPR051448">
    <property type="entry name" value="CdaR-like_regulators"/>
</dbReference>